<name>A0A016VY55_9BILA</name>
<sequence>MENQLEDLLLIPGQSASTPKIAQTWITGIAHNMPKNLYHTDDHFLEFFQRNKDIIDKSFFFIMGDHGPLAANIGKTRLGRYETLNPFLMVIIPAVYRNTSIFAELQKKSHQLMTNFDLHATLMDILKLQPAANFSDTGYRNMTPLSKGSSLLREWKGPRNCRTLPIPSHHCICQYNKTEVKQRELKMDLGQYFAKQLNLHLKRKNLDGKCQMQYYNQSSLITKIQDGVSTLYDVAVYLSPSGGLFSAFIRQSEHGLKMSSDFSRLDAFGRQGYCLAESPNQQLCHCIGATTP</sequence>
<keyword evidence="2" id="KW-1185">Reference proteome</keyword>
<organism evidence="1 2">
    <name type="scientific">Ancylostoma ceylanicum</name>
    <dbReference type="NCBI Taxonomy" id="53326"/>
    <lineage>
        <taxon>Eukaryota</taxon>
        <taxon>Metazoa</taxon>
        <taxon>Ecdysozoa</taxon>
        <taxon>Nematoda</taxon>
        <taxon>Chromadorea</taxon>
        <taxon>Rhabditida</taxon>
        <taxon>Rhabditina</taxon>
        <taxon>Rhabditomorpha</taxon>
        <taxon>Strongyloidea</taxon>
        <taxon>Ancylostomatidae</taxon>
        <taxon>Ancylostomatinae</taxon>
        <taxon>Ancylostoma</taxon>
    </lineage>
</organism>
<dbReference type="Gene3D" id="3.40.720.10">
    <property type="entry name" value="Alkaline Phosphatase, subunit A"/>
    <property type="match status" value="1"/>
</dbReference>
<dbReference type="InterPro" id="IPR004245">
    <property type="entry name" value="DUF229"/>
</dbReference>
<dbReference type="InterPro" id="IPR017850">
    <property type="entry name" value="Alkaline_phosphatase_core_sf"/>
</dbReference>
<dbReference type="PANTHER" id="PTHR10974">
    <property type="entry name" value="FI08016P-RELATED"/>
    <property type="match status" value="1"/>
</dbReference>
<reference evidence="2" key="1">
    <citation type="journal article" date="2015" name="Nat. Genet.">
        <title>The genome and transcriptome of the zoonotic hookworm Ancylostoma ceylanicum identify infection-specific gene families.</title>
        <authorList>
            <person name="Schwarz E.M."/>
            <person name="Hu Y."/>
            <person name="Antoshechkin I."/>
            <person name="Miller M.M."/>
            <person name="Sternberg P.W."/>
            <person name="Aroian R.V."/>
        </authorList>
    </citation>
    <scope>NUCLEOTIDE SEQUENCE</scope>
    <source>
        <strain evidence="2">HY135</strain>
    </source>
</reference>
<comment type="caution">
    <text evidence="1">The sequence shown here is derived from an EMBL/GenBank/DDBJ whole genome shotgun (WGS) entry which is preliminary data.</text>
</comment>
<dbReference type="PANTHER" id="PTHR10974:SF75">
    <property type="entry name" value="SULFATASE DOMAIN-CONTAINING PROTEIN"/>
    <property type="match status" value="1"/>
</dbReference>
<protein>
    <submittedName>
        <fullName evidence="1">Uncharacterized protein</fullName>
    </submittedName>
</protein>
<gene>
    <name evidence="1" type="primary">Acey_s0003.g1621</name>
    <name evidence="1" type="ORF">Y032_0003g1621</name>
</gene>
<dbReference type="STRING" id="53326.A0A016VY55"/>
<proteinExistence type="predicted"/>
<evidence type="ECO:0000313" key="2">
    <source>
        <dbReference type="Proteomes" id="UP000024635"/>
    </source>
</evidence>
<dbReference type="OrthoDB" id="5862419at2759"/>
<dbReference type="Proteomes" id="UP000024635">
    <property type="component" value="Unassembled WGS sequence"/>
</dbReference>
<accession>A0A016VY55</accession>
<dbReference type="GO" id="GO:0005615">
    <property type="term" value="C:extracellular space"/>
    <property type="evidence" value="ECO:0007669"/>
    <property type="project" value="TreeGrafter"/>
</dbReference>
<dbReference type="SUPFAM" id="SSF53649">
    <property type="entry name" value="Alkaline phosphatase-like"/>
    <property type="match status" value="1"/>
</dbReference>
<dbReference type="EMBL" id="JARK01001339">
    <property type="protein sequence ID" value="EYC32509.1"/>
    <property type="molecule type" value="Genomic_DNA"/>
</dbReference>
<dbReference type="Pfam" id="PF02995">
    <property type="entry name" value="DUF229"/>
    <property type="match status" value="1"/>
</dbReference>
<evidence type="ECO:0000313" key="1">
    <source>
        <dbReference type="EMBL" id="EYC32509.1"/>
    </source>
</evidence>
<dbReference type="AlphaFoldDB" id="A0A016VY55"/>